<dbReference type="PANTHER" id="PTHR43028:SF5">
    <property type="entry name" value="3'(2'),5'-BISPHOSPHATE NUCLEOTIDASE 1"/>
    <property type="match status" value="1"/>
</dbReference>
<dbReference type="AlphaFoldDB" id="A0A2R4XPM3"/>
<feature type="binding site" evidence="10">
    <location>
        <position position="95"/>
    </location>
    <ligand>
        <name>Mg(2+)</name>
        <dbReference type="ChEBI" id="CHEBI:18420"/>
        <label>1</label>
        <note>catalytic</note>
    </ligand>
</feature>
<feature type="binding site" evidence="10">
    <location>
        <position position="223"/>
    </location>
    <ligand>
        <name>Mg(2+)</name>
        <dbReference type="ChEBI" id="CHEBI:18420"/>
        <label>1</label>
        <note>catalytic</note>
    </ligand>
</feature>
<feature type="binding site" evidence="9">
    <location>
        <position position="223"/>
    </location>
    <ligand>
        <name>substrate</name>
    </ligand>
</feature>
<dbReference type="InterPro" id="IPR006240">
    <property type="entry name" value="CysQ"/>
</dbReference>
<dbReference type="SUPFAM" id="SSF56655">
    <property type="entry name" value="Carbohydrate phosphatase"/>
    <property type="match status" value="1"/>
</dbReference>
<comment type="similarity">
    <text evidence="2 9">Belongs to the inositol monophosphatase superfamily. CysQ family.</text>
</comment>
<keyword evidence="8 9" id="KW-0472">Membrane</keyword>
<dbReference type="InterPro" id="IPR020583">
    <property type="entry name" value="Inositol_monoP_metal-BS"/>
</dbReference>
<dbReference type="EC" id="3.1.3.7" evidence="9"/>
<evidence type="ECO:0000313" key="12">
    <source>
        <dbReference type="Proteomes" id="UP000244571"/>
    </source>
</evidence>
<evidence type="ECO:0000256" key="8">
    <source>
        <dbReference type="ARBA" id="ARBA00023136"/>
    </source>
</evidence>
<evidence type="ECO:0000256" key="4">
    <source>
        <dbReference type="ARBA" id="ARBA00022519"/>
    </source>
</evidence>
<sequence>MSWVYDVIQLARRAGEETLVFHPKHNVANKAPTPMDVRSKSDNSPVTLADLAANRMIVQGLRAMTPDIPVVSEELPESEALRCSAIQFWLVDPLDGTREFVSGGDDFTVNIALIDHGVPVWGVVYAPVIDLMYWGGIQTGSFRQKGGKTISLRVRSLAKRHSAGQVLRVVASKSHLNSATRIFLEKLGDGVELLQAGSSLKFCLIAQADADLYPRLGDTCEWDTAAAQAVLEGAGGVVCDLAGNRLVYGKPVVLNPHFIAAASHPQHWLSGWDALRINL</sequence>
<dbReference type="GO" id="GO:0005886">
    <property type="term" value="C:plasma membrane"/>
    <property type="evidence" value="ECO:0007669"/>
    <property type="project" value="UniProtKB-SubCell"/>
</dbReference>
<keyword evidence="12" id="KW-1185">Reference proteome</keyword>
<organism evidence="11 12">
    <name type="scientific">Orrella marina</name>
    <dbReference type="NCBI Taxonomy" id="2163011"/>
    <lineage>
        <taxon>Bacteria</taxon>
        <taxon>Pseudomonadati</taxon>
        <taxon>Pseudomonadota</taxon>
        <taxon>Betaproteobacteria</taxon>
        <taxon>Burkholderiales</taxon>
        <taxon>Alcaligenaceae</taxon>
        <taxon>Orrella</taxon>
    </lineage>
</organism>
<dbReference type="GO" id="GO:0050427">
    <property type="term" value="P:3'-phosphoadenosine 5'-phosphosulfate metabolic process"/>
    <property type="evidence" value="ECO:0007669"/>
    <property type="project" value="TreeGrafter"/>
</dbReference>
<feature type="binding site" evidence="9">
    <location>
        <position position="73"/>
    </location>
    <ligand>
        <name>Mg(2+)</name>
        <dbReference type="ChEBI" id="CHEBI:18420"/>
        <label>1</label>
    </ligand>
</feature>
<evidence type="ECO:0000313" key="11">
    <source>
        <dbReference type="EMBL" id="AWB35756.1"/>
    </source>
</evidence>
<keyword evidence="5 9" id="KW-0479">Metal-binding</keyword>
<keyword evidence="6 9" id="KW-0378">Hydrolase</keyword>
<dbReference type="InterPro" id="IPR020550">
    <property type="entry name" value="Inositol_monophosphatase_CS"/>
</dbReference>
<feature type="binding site" evidence="9">
    <location>
        <position position="73"/>
    </location>
    <ligand>
        <name>substrate</name>
    </ligand>
</feature>
<dbReference type="GO" id="GO:0008441">
    <property type="term" value="F:3'(2'),5'-bisphosphate nucleotidase activity"/>
    <property type="evidence" value="ECO:0007669"/>
    <property type="project" value="UniProtKB-UniRule"/>
</dbReference>
<keyword evidence="7 9" id="KW-0460">Magnesium</keyword>
<dbReference type="HAMAP" id="MF_02095">
    <property type="entry name" value="CysQ"/>
    <property type="match status" value="1"/>
</dbReference>
<proteinExistence type="inferred from homology"/>
<dbReference type="PROSITE" id="PS00630">
    <property type="entry name" value="IMP_2"/>
    <property type="match status" value="1"/>
</dbReference>
<feature type="binding site" evidence="9">
    <location>
        <position position="92"/>
    </location>
    <ligand>
        <name>Mg(2+)</name>
        <dbReference type="ChEBI" id="CHEBI:18420"/>
        <label>2</label>
    </ligand>
</feature>
<feature type="binding site" evidence="9">
    <location>
        <position position="223"/>
    </location>
    <ligand>
        <name>Mg(2+)</name>
        <dbReference type="ChEBI" id="CHEBI:18420"/>
        <label>2</label>
    </ligand>
</feature>
<dbReference type="NCBIfam" id="TIGR01331">
    <property type="entry name" value="bisphos_cysQ"/>
    <property type="match status" value="1"/>
</dbReference>
<dbReference type="OrthoDB" id="9785695at2"/>
<dbReference type="Gene3D" id="3.40.190.80">
    <property type="match status" value="1"/>
</dbReference>
<feature type="binding site" evidence="9">
    <location>
        <begin position="94"/>
        <end position="97"/>
    </location>
    <ligand>
        <name>substrate</name>
    </ligand>
</feature>
<dbReference type="InterPro" id="IPR000760">
    <property type="entry name" value="Inositol_monophosphatase-like"/>
</dbReference>
<evidence type="ECO:0000256" key="2">
    <source>
        <dbReference type="ARBA" id="ARBA00005289"/>
    </source>
</evidence>
<dbReference type="GO" id="GO:0046854">
    <property type="term" value="P:phosphatidylinositol phosphate biosynthetic process"/>
    <property type="evidence" value="ECO:0007669"/>
    <property type="project" value="InterPro"/>
</dbReference>
<comment type="catalytic activity">
    <reaction evidence="1 9">
        <text>adenosine 3',5'-bisphosphate + H2O = AMP + phosphate</text>
        <dbReference type="Rhea" id="RHEA:10040"/>
        <dbReference type="ChEBI" id="CHEBI:15377"/>
        <dbReference type="ChEBI" id="CHEBI:43474"/>
        <dbReference type="ChEBI" id="CHEBI:58343"/>
        <dbReference type="ChEBI" id="CHEBI:456215"/>
        <dbReference type="EC" id="3.1.3.7"/>
    </reaction>
</comment>
<reference evidence="11 12" key="1">
    <citation type="submission" date="2018-04" db="EMBL/GenBank/DDBJ databases">
        <title>Bordetella sp. HZ20 isolated from seawater.</title>
        <authorList>
            <person name="Sun C."/>
        </authorList>
    </citation>
    <scope>NUCLEOTIDE SEQUENCE [LARGE SCALE GENOMIC DNA]</scope>
    <source>
        <strain evidence="11 12">HZ20</strain>
    </source>
</reference>
<feature type="binding site" evidence="10">
    <location>
        <position position="94"/>
    </location>
    <ligand>
        <name>Mg(2+)</name>
        <dbReference type="ChEBI" id="CHEBI:18420"/>
        <label>1</label>
        <note>catalytic</note>
    </ligand>
</feature>
<keyword evidence="4 9" id="KW-0997">Cell inner membrane</keyword>
<comment type="cofactor">
    <cofactor evidence="9 10">
        <name>Mg(2+)</name>
        <dbReference type="ChEBI" id="CHEBI:18420"/>
    </cofactor>
</comment>
<dbReference type="EMBL" id="CP028901">
    <property type="protein sequence ID" value="AWB35756.1"/>
    <property type="molecule type" value="Genomic_DNA"/>
</dbReference>
<dbReference type="GO" id="GO:0000103">
    <property type="term" value="P:sulfate assimilation"/>
    <property type="evidence" value="ECO:0007669"/>
    <property type="project" value="TreeGrafter"/>
</dbReference>
<dbReference type="Proteomes" id="UP000244571">
    <property type="component" value="Chromosome"/>
</dbReference>
<dbReference type="Pfam" id="PF00459">
    <property type="entry name" value="Inositol_P"/>
    <property type="match status" value="1"/>
</dbReference>
<feature type="binding site" evidence="9">
    <location>
        <position position="95"/>
    </location>
    <ligand>
        <name>Mg(2+)</name>
        <dbReference type="ChEBI" id="CHEBI:18420"/>
        <label>2</label>
    </ligand>
</feature>
<dbReference type="PANTHER" id="PTHR43028">
    <property type="entry name" value="3'(2'),5'-BISPHOSPHATE NUCLEOTIDASE 1"/>
    <property type="match status" value="1"/>
</dbReference>
<protein>
    <recommendedName>
        <fullName evidence="9">3'(2'),5'-bisphosphate nucleotidase CysQ</fullName>
        <ecNumber evidence="9">3.1.3.7</ecNumber>
    </recommendedName>
    <alternativeName>
        <fullName evidence="9">3'(2'),5-bisphosphonucleoside 3'(2')-phosphohydrolase</fullName>
    </alternativeName>
    <alternativeName>
        <fullName evidence="9">3'-phosphoadenosine 5'-phosphate phosphatase</fullName>
        <shortName evidence="9">PAP phosphatase</shortName>
    </alternativeName>
</protein>
<evidence type="ECO:0000256" key="3">
    <source>
        <dbReference type="ARBA" id="ARBA00022475"/>
    </source>
</evidence>
<feature type="binding site" evidence="10">
    <location>
        <position position="92"/>
    </location>
    <ligand>
        <name>Mg(2+)</name>
        <dbReference type="ChEBI" id="CHEBI:18420"/>
        <label>1</label>
        <note>catalytic</note>
    </ligand>
</feature>
<name>A0A2R4XPM3_9BURK</name>
<dbReference type="PROSITE" id="PS00629">
    <property type="entry name" value="IMP_1"/>
    <property type="match status" value="1"/>
</dbReference>
<feature type="binding site" evidence="9">
    <location>
        <position position="92"/>
    </location>
    <ligand>
        <name>Mg(2+)</name>
        <dbReference type="ChEBI" id="CHEBI:18420"/>
        <label>1</label>
    </ligand>
</feature>
<accession>A0A2R4XPM3</accession>
<comment type="subcellular location">
    <subcellularLocation>
        <location evidence="9">Cell inner membrane</location>
        <topology evidence="9">Peripheral membrane protein</topology>
        <orientation evidence="9">Cytoplasmic side</orientation>
    </subcellularLocation>
</comment>
<dbReference type="Gene3D" id="3.30.540.10">
    <property type="entry name" value="Fructose-1,6-Bisphosphatase, subunit A, domain 1"/>
    <property type="match status" value="1"/>
</dbReference>
<evidence type="ECO:0000256" key="7">
    <source>
        <dbReference type="ARBA" id="ARBA00022842"/>
    </source>
</evidence>
<feature type="binding site" evidence="9">
    <location>
        <position position="94"/>
    </location>
    <ligand>
        <name>Mg(2+)</name>
        <dbReference type="ChEBI" id="CHEBI:18420"/>
        <label>1</label>
    </ligand>
</feature>
<gene>
    <name evidence="9 11" type="primary">cysQ</name>
    <name evidence="11" type="ORF">DBV39_10245</name>
</gene>
<evidence type="ECO:0000256" key="5">
    <source>
        <dbReference type="ARBA" id="ARBA00022723"/>
    </source>
</evidence>
<dbReference type="GO" id="GO:0000287">
    <property type="term" value="F:magnesium ion binding"/>
    <property type="evidence" value="ECO:0007669"/>
    <property type="project" value="UniProtKB-UniRule"/>
</dbReference>
<keyword evidence="3 9" id="KW-1003">Cell membrane</keyword>
<evidence type="ECO:0000256" key="6">
    <source>
        <dbReference type="ARBA" id="ARBA00022801"/>
    </source>
</evidence>
<evidence type="ECO:0000256" key="10">
    <source>
        <dbReference type="PIRSR" id="PIRSR600760-2"/>
    </source>
</evidence>
<feature type="binding site" evidence="10">
    <location>
        <position position="73"/>
    </location>
    <ligand>
        <name>Mg(2+)</name>
        <dbReference type="ChEBI" id="CHEBI:18420"/>
        <label>1</label>
        <note>catalytic</note>
    </ligand>
</feature>
<dbReference type="CDD" id="cd01638">
    <property type="entry name" value="CysQ"/>
    <property type="match status" value="1"/>
</dbReference>
<comment type="function">
    <text evidence="9">Converts adenosine-3',5'-bisphosphate (PAP) to AMP.</text>
</comment>
<dbReference type="InterPro" id="IPR050725">
    <property type="entry name" value="CysQ/Inositol_MonoPase"/>
</dbReference>
<dbReference type="PRINTS" id="PR00377">
    <property type="entry name" value="IMPHPHTASES"/>
</dbReference>
<evidence type="ECO:0000256" key="1">
    <source>
        <dbReference type="ARBA" id="ARBA00001625"/>
    </source>
</evidence>
<evidence type="ECO:0000256" key="9">
    <source>
        <dbReference type="HAMAP-Rule" id="MF_02095"/>
    </source>
</evidence>
<dbReference type="KEGG" id="boz:DBV39_10245"/>